<organism evidence="2 3">
    <name type="scientific">Phytopseudomonas flavescens</name>
    <dbReference type="NCBI Taxonomy" id="29435"/>
    <lineage>
        <taxon>Bacteria</taxon>
        <taxon>Pseudomonadati</taxon>
        <taxon>Pseudomonadota</taxon>
        <taxon>Gammaproteobacteria</taxon>
        <taxon>Pseudomonadales</taxon>
        <taxon>Pseudomonadaceae</taxon>
        <taxon>Phytopseudomonas</taxon>
    </lineage>
</organism>
<reference evidence="2 3" key="1">
    <citation type="submission" date="2020-07" db="EMBL/GenBank/DDBJ databases">
        <title>Genomic analyses of the natural microbiome of Caenorhabditis elegans.</title>
        <authorList>
            <person name="Samuel B."/>
        </authorList>
    </citation>
    <scope>NUCLEOTIDE SEQUENCE [LARGE SCALE GENOMIC DNA]</scope>
    <source>
        <strain evidence="2 3">BIGb0408</strain>
    </source>
</reference>
<gene>
    <name evidence="2" type="ORF">FHR27_001630</name>
</gene>
<comment type="caution">
    <text evidence="2">The sequence shown here is derived from an EMBL/GenBank/DDBJ whole genome shotgun (WGS) entry which is preliminary data.</text>
</comment>
<feature type="compositionally biased region" description="Basic and acidic residues" evidence="1">
    <location>
        <begin position="10"/>
        <end position="24"/>
    </location>
</feature>
<keyword evidence="3" id="KW-1185">Reference proteome</keyword>
<evidence type="ECO:0000313" key="2">
    <source>
        <dbReference type="EMBL" id="NYH73020.1"/>
    </source>
</evidence>
<dbReference type="Proteomes" id="UP000578688">
    <property type="component" value="Unassembled WGS sequence"/>
</dbReference>
<name>A0A7Y9XKF0_9GAMM</name>
<proteinExistence type="predicted"/>
<dbReference type="AlphaFoldDB" id="A0A7Y9XKF0"/>
<protein>
    <submittedName>
        <fullName evidence="2">Uncharacterized protein</fullName>
    </submittedName>
</protein>
<evidence type="ECO:0000313" key="3">
    <source>
        <dbReference type="Proteomes" id="UP000578688"/>
    </source>
</evidence>
<sequence length="33" mass="3541">MAVNNPDYSANDHESAFKAGHKGDQPSLKPRTG</sequence>
<feature type="region of interest" description="Disordered" evidence="1">
    <location>
        <begin position="1"/>
        <end position="33"/>
    </location>
</feature>
<accession>A0A7Y9XKF0</accession>
<dbReference type="EMBL" id="JACBYV010000001">
    <property type="protein sequence ID" value="NYH73020.1"/>
    <property type="molecule type" value="Genomic_DNA"/>
</dbReference>
<evidence type="ECO:0000256" key="1">
    <source>
        <dbReference type="SAM" id="MobiDB-lite"/>
    </source>
</evidence>